<organism evidence="2 3">
    <name type="scientific">Camelimonas fluminis</name>
    <dbReference type="NCBI Taxonomy" id="1576911"/>
    <lineage>
        <taxon>Bacteria</taxon>
        <taxon>Pseudomonadati</taxon>
        <taxon>Pseudomonadota</taxon>
        <taxon>Alphaproteobacteria</taxon>
        <taxon>Hyphomicrobiales</taxon>
        <taxon>Chelatococcaceae</taxon>
        <taxon>Camelimonas</taxon>
    </lineage>
</organism>
<sequence length="123" mass="13458">MHGDITQEMRSIADLKPYTRSPRVHGRSQRRKAKDILSRFGQVTPVIIDADNVIVDGHLVVETLGELGHSQVSALAGTLLSLVGRYMEPEDLAPPDGKMTSTEQEMLDAFIARLVEGNSGSEM</sequence>
<proteinExistence type="predicted"/>
<feature type="compositionally biased region" description="Basic and acidic residues" evidence="1">
    <location>
        <begin position="1"/>
        <end position="13"/>
    </location>
</feature>
<keyword evidence="3" id="KW-1185">Reference proteome</keyword>
<dbReference type="Proteomes" id="UP001595704">
    <property type="component" value="Unassembled WGS sequence"/>
</dbReference>
<reference evidence="3" key="1">
    <citation type="journal article" date="2019" name="Int. J. Syst. Evol. Microbiol.">
        <title>The Global Catalogue of Microorganisms (GCM) 10K type strain sequencing project: providing services to taxonomists for standard genome sequencing and annotation.</title>
        <authorList>
            <consortium name="The Broad Institute Genomics Platform"/>
            <consortium name="The Broad Institute Genome Sequencing Center for Infectious Disease"/>
            <person name="Wu L."/>
            <person name="Ma J."/>
        </authorList>
    </citation>
    <scope>NUCLEOTIDE SEQUENCE [LARGE SCALE GENOMIC DNA]</scope>
    <source>
        <strain evidence="3">KCTC 42282</strain>
    </source>
</reference>
<evidence type="ECO:0000313" key="2">
    <source>
        <dbReference type="EMBL" id="MFC3640144.1"/>
    </source>
</evidence>
<accession>A0ABV7UN21</accession>
<feature type="region of interest" description="Disordered" evidence="1">
    <location>
        <begin position="1"/>
        <end position="32"/>
    </location>
</feature>
<gene>
    <name evidence="2" type="ORF">ACFONL_22665</name>
</gene>
<evidence type="ECO:0000313" key="3">
    <source>
        <dbReference type="Proteomes" id="UP001595704"/>
    </source>
</evidence>
<feature type="compositionally biased region" description="Basic residues" evidence="1">
    <location>
        <begin position="22"/>
        <end position="32"/>
    </location>
</feature>
<evidence type="ECO:0000256" key="1">
    <source>
        <dbReference type="SAM" id="MobiDB-lite"/>
    </source>
</evidence>
<comment type="caution">
    <text evidence="2">The sequence shown here is derived from an EMBL/GenBank/DDBJ whole genome shotgun (WGS) entry which is preliminary data.</text>
</comment>
<name>A0ABV7UN21_9HYPH</name>
<dbReference type="RefSeq" id="WP_191321381.1">
    <property type="nucleotide sequence ID" value="NZ_BNCG01000072.1"/>
</dbReference>
<protein>
    <submittedName>
        <fullName evidence="2">Uncharacterized protein</fullName>
    </submittedName>
</protein>
<dbReference type="EMBL" id="JBHRYC010000119">
    <property type="protein sequence ID" value="MFC3640144.1"/>
    <property type="molecule type" value="Genomic_DNA"/>
</dbReference>